<evidence type="ECO:0000313" key="10">
    <source>
        <dbReference type="RefSeq" id="XP_034254980.1"/>
    </source>
</evidence>
<evidence type="ECO:0000256" key="4">
    <source>
        <dbReference type="ARBA" id="ARBA00022825"/>
    </source>
</evidence>
<reference evidence="10" key="1">
    <citation type="submission" date="2025-08" db="UniProtKB">
        <authorList>
            <consortium name="RefSeq"/>
        </authorList>
    </citation>
    <scope>IDENTIFICATION</scope>
    <source>
        <tissue evidence="10">Total insect</tissue>
    </source>
</reference>
<keyword evidence="5" id="KW-1015">Disulfide bond</keyword>
<dbReference type="InterPro" id="IPR033116">
    <property type="entry name" value="TRYPSIN_SER"/>
</dbReference>
<dbReference type="InterPro" id="IPR001254">
    <property type="entry name" value="Trypsin_dom"/>
</dbReference>
<dbReference type="InterPro" id="IPR018114">
    <property type="entry name" value="TRYPSIN_HIS"/>
</dbReference>
<comment type="similarity">
    <text evidence="1">Belongs to the peptidase S1 family.</text>
</comment>
<name>A0A6P9ABX7_THRPL</name>
<dbReference type="InterPro" id="IPR001314">
    <property type="entry name" value="Peptidase_S1A"/>
</dbReference>
<dbReference type="InterPro" id="IPR009003">
    <property type="entry name" value="Peptidase_S1_PA"/>
</dbReference>
<evidence type="ECO:0000256" key="7">
    <source>
        <dbReference type="SAM" id="SignalP"/>
    </source>
</evidence>
<dbReference type="GO" id="GO:0006508">
    <property type="term" value="P:proteolysis"/>
    <property type="evidence" value="ECO:0007669"/>
    <property type="project" value="UniProtKB-KW"/>
</dbReference>
<dbReference type="InterPro" id="IPR043504">
    <property type="entry name" value="Peptidase_S1_PA_chymotrypsin"/>
</dbReference>
<dbReference type="InterPro" id="IPR050430">
    <property type="entry name" value="Peptidase_S1"/>
</dbReference>
<keyword evidence="2 6" id="KW-0645">Protease</keyword>
<dbReference type="GO" id="GO:0004252">
    <property type="term" value="F:serine-type endopeptidase activity"/>
    <property type="evidence" value="ECO:0007669"/>
    <property type="project" value="InterPro"/>
</dbReference>
<evidence type="ECO:0000313" key="9">
    <source>
        <dbReference type="Proteomes" id="UP000515158"/>
    </source>
</evidence>
<dbReference type="CDD" id="cd00190">
    <property type="entry name" value="Tryp_SPc"/>
    <property type="match status" value="1"/>
</dbReference>
<feature type="chain" id="PRO_5027724394" evidence="7">
    <location>
        <begin position="20"/>
        <end position="283"/>
    </location>
</feature>
<dbReference type="GeneID" id="117653430"/>
<dbReference type="Pfam" id="PF00089">
    <property type="entry name" value="Trypsin"/>
    <property type="match status" value="1"/>
</dbReference>
<evidence type="ECO:0000256" key="2">
    <source>
        <dbReference type="ARBA" id="ARBA00022670"/>
    </source>
</evidence>
<dbReference type="AlphaFoldDB" id="A0A6P9ABX7"/>
<evidence type="ECO:0000256" key="3">
    <source>
        <dbReference type="ARBA" id="ARBA00022801"/>
    </source>
</evidence>
<gene>
    <name evidence="10" type="primary">LOC117653430</name>
</gene>
<dbReference type="PROSITE" id="PS00134">
    <property type="entry name" value="TRYPSIN_HIS"/>
    <property type="match status" value="1"/>
</dbReference>
<dbReference type="PROSITE" id="PS50240">
    <property type="entry name" value="TRYPSIN_DOM"/>
    <property type="match status" value="1"/>
</dbReference>
<dbReference type="PRINTS" id="PR00722">
    <property type="entry name" value="CHYMOTRYPSIN"/>
</dbReference>
<dbReference type="InParanoid" id="A0A6P9ABX7"/>
<dbReference type="RefSeq" id="XP_034254980.1">
    <property type="nucleotide sequence ID" value="XM_034399089.1"/>
</dbReference>
<dbReference type="SUPFAM" id="SSF50494">
    <property type="entry name" value="Trypsin-like serine proteases"/>
    <property type="match status" value="1"/>
</dbReference>
<dbReference type="PROSITE" id="PS00135">
    <property type="entry name" value="TRYPSIN_SER"/>
    <property type="match status" value="1"/>
</dbReference>
<keyword evidence="3 6" id="KW-0378">Hydrolase</keyword>
<sequence length="283" mass="30128">MKTPALLALCAVLASAAASQDVAAARQRVPFLKVPGPARTHGGHGLRIFNGDVASRTQFPFQAGIYLDFNAFCGGSLIHKNWVLTAAHCVDGFKTWTVFLGVSNMVAAKEEGREVQVSNAATRHERYNSYEVTNDIGVIQLWREVDLSGDFIKLVQLAPAGVNYAGQKATVSGFGKVADNSQTISPHLQFTSLPVVSTDVCYKYYEAADVSQICLEAKGTSSCKGDSGGPLTVPSGDDDGSVIQIGLTSFGCKDGCTVGCPVGFTRVNYFLDWLSETTGVNFP</sequence>
<evidence type="ECO:0000256" key="1">
    <source>
        <dbReference type="ARBA" id="ARBA00007664"/>
    </source>
</evidence>
<keyword evidence="7" id="KW-0732">Signal</keyword>
<feature type="signal peptide" evidence="7">
    <location>
        <begin position="1"/>
        <end position="19"/>
    </location>
</feature>
<proteinExistence type="inferred from homology"/>
<feature type="domain" description="Peptidase S1" evidence="8">
    <location>
        <begin position="48"/>
        <end position="279"/>
    </location>
</feature>
<dbReference type="FunFam" id="2.40.10.10:FF:000068">
    <property type="entry name" value="transmembrane protease serine 2"/>
    <property type="match status" value="1"/>
</dbReference>
<dbReference type="KEGG" id="tpal:117653430"/>
<keyword evidence="9" id="KW-1185">Reference proteome</keyword>
<accession>A0A6P9ABX7</accession>
<evidence type="ECO:0000259" key="8">
    <source>
        <dbReference type="PROSITE" id="PS50240"/>
    </source>
</evidence>
<dbReference type="PANTHER" id="PTHR24276">
    <property type="entry name" value="POLYSERASE-RELATED"/>
    <property type="match status" value="1"/>
</dbReference>
<evidence type="ECO:0000256" key="5">
    <source>
        <dbReference type="ARBA" id="ARBA00023157"/>
    </source>
</evidence>
<dbReference type="Gene3D" id="2.40.10.10">
    <property type="entry name" value="Trypsin-like serine proteases"/>
    <property type="match status" value="2"/>
</dbReference>
<evidence type="ECO:0000256" key="6">
    <source>
        <dbReference type="RuleBase" id="RU363034"/>
    </source>
</evidence>
<organism evidence="10">
    <name type="scientific">Thrips palmi</name>
    <name type="common">Melon thrips</name>
    <dbReference type="NCBI Taxonomy" id="161013"/>
    <lineage>
        <taxon>Eukaryota</taxon>
        <taxon>Metazoa</taxon>
        <taxon>Ecdysozoa</taxon>
        <taxon>Arthropoda</taxon>
        <taxon>Hexapoda</taxon>
        <taxon>Insecta</taxon>
        <taxon>Pterygota</taxon>
        <taxon>Neoptera</taxon>
        <taxon>Paraneoptera</taxon>
        <taxon>Thysanoptera</taxon>
        <taxon>Terebrantia</taxon>
        <taxon>Thripoidea</taxon>
        <taxon>Thripidae</taxon>
        <taxon>Thrips</taxon>
    </lineage>
</organism>
<dbReference type="Proteomes" id="UP000515158">
    <property type="component" value="Unplaced"/>
</dbReference>
<protein>
    <submittedName>
        <fullName evidence="10">Brachyurin-like</fullName>
    </submittedName>
</protein>
<keyword evidence="4 6" id="KW-0720">Serine protease</keyword>
<dbReference type="PANTHER" id="PTHR24276:SF91">
    <property type="entry name" value="AT26814P-RELATED"/>
    <property type="match status" value="1"/>
</dbReference>
<dbReference type="OrthoDB" id="5565075at2759"/>
<dbReference type="SMART" id="SM00020">
    <property type="entry name" value="Tryp_SPc"/>
    <property type="match status" value="1"/>
</dbReference>